<dbReference type="STRING" id="134849.SAMN05443668_103567"/>
<keyword evidence="2" id="KW-1185">Reference proteome</keyword>
<name>A0A1M7PPZ1_9ACTN</name>
<dbReference type="EMBL" id="FRCS01000003">
    <property type="protein sequence ID" value="SHN19354.1"/>
    <property type="molecule type" value="Genomic_DNA"/>
</dbReference>
<evidence type="ECO:0008006" key="3">
    <source>
        <dbReference type="Google" id="ProtNLM"/>
    </source>
</evidence>
<evidence type="ECO:0000313" key="1">
    <source>
        <dbReference type="EMBL" id="SHN19354.1"/>
    </source>
</evidence>
<proteinExistence type="predicted"/>
<gene>
    <name evidence="1" type="ORF">SAMN05443668_103567</name>
</gene>
<evidence type="ECO:0000313" key="2">
    <source>
        <dbReference type="Proteomes" id="UP000184440"/>
    </source>
</evidence>
<sequence length="163" mass="17175">MALTPAQAAEQAVSFLPLRGPEIGVAPSTDGQGLVGLPVWLWTEVTPETWGPLEQTTAVTGIAVTVRAEATSITWELGDGTVITCNGPGTPYDASYGNAESPDCGHRYTKSSRSQADGVYTVTGTTHWNVVWQIVGTAETGVIATTAQSETQIRIDELQVVSQ</sequence>
<reference evidence="1 2" key="1">
    <citation type="submission" date="2016-11" db="EMBL/GenBank/DDBJ databases">
        <authorList>
            <person name="Jaros S."/>
            <person name="Januszkiewicz K."/>
            <person name="Wedrychowicz H."/>
        </authorList>
    </citation>
    <scope>NUCLEOTIDE SEQUENCE [LARGE SCALE GENOMIC DNA]</scope>
    <source>
        <strain evidence="1 2">DSM 46144</strain>
    </source>
</reference>
<dbReference type="AlphaFoldDB" id="A0A1M7PPZ1"/>
<accession>A0A1M7PPZ1</accession>
<dbReference type="Proteomes" id="UP000184440">
    <property type="component" value="Unassembled WGS sequence"/>
</dbReference>
<organism evidence="1 2">
    <name type="scientific">Cryptosporangium aurantiacum</name>
    <dbReference type="NCBI Taxonomy" id="134849"/>
    <lineage>
        <taxon>Bacteria</taxon>
        <taxon>Bacillati</taxon>
        <taxon>Actinomycetota</taxon>
        <taxon>Actinomycetes</taxon>
        <taxon>Cryptosporangiales</taxon>
        <taxon>Cryptosporangiaceae</taxon>
        <taxon>Cryptosporangium</taxon>
    </lineage>
</organism>
<protein>
    <recommendedName>
        <fullName evidence="3">ATP/GTP-binding protein</fullName>
    </recommendedName>
</protein>